<dbReference type="PANTHER" id="PTHR12701:SF18">
    <property type="entry name" value="ENDOPLASMIC RETICULUM TRANSMEMBRANE PROTEIN"/>
    <property type="match status" value="1"/>
</dbReference>
<comment type="caution">
    <text evidence="3">The sequence shown here is derived from an EMBL/GenBank/DDBJ whole genome shotgun (WGS) entry which is preliminary data.</text>
</comment>
<dbReference type="GO" id="GO:0006886">
    <property type="term" value="P:intracellular protein transport"/>
    <property type="evidence" value="ECO:0007669"/>
    <property type="project" value="UniProtKB-UniRule"/>
</dbReference>
<comment type="similarity">
    <text evidence="1">Belongs to the BCAP29/BCAP31 family.</text>
</comment>
<dbReference type="EMBL" id="JAAMPC010000008">
    <property type="protein sequence ID" value="KAG2300950.1"/>
    <property type="molecule type" value="Genomic_DNA"/>
</dbReference>
<evidence type="ECO:0000313" key="4">
    <source>
        <dbReference type="Proteomes" id="UP000886595"/>
    </source>
</evidence>
<dbReference type="GO" id="GO:0070973">
    <property type="term" value="P:protein localization to endoplasmic reticulum exit site"/>
    <property type="evidence" value="ECO:0007669"/>
    <property type="project" value="UniProtKB-UniRule"/>
</dbReference>
<evidence type="ECO:0000256" key="2">
    <source>
        <dbReference type="SAM" id="Coils"/>
    </source>
</evidence>
<keyword evidence="2" id="KW-0175">Coiled coil</keyword>
<organism evidence="3 4">
    <name type="scientific">Brassica carinata</name>
    <name type="common">Ethiopian mustard</name>
    <name type="synonym">Abyssinian cabbage</name>
    <dbReference type="NCBI Taxonomy" id="52824"/>
    <lineage>
        <taxon>Eukaryota</taxon>
        <taxon>Viridiplantae</taxon>
        <taxon>Streptophyta</taxon>
        <taxon>Embryophyta</taxon>
        <taxon>Tracheophyta</taxon>
        <taxon>Spermatophyta</taxon>
        <taxon>Magnoliopsida</taxon>
        <taxon>eudicotyledons</taxon>
        <taxon>Gunneridae</taxon>
        <taxon>Pentapetalae</taxon>
        <taxon>rosids</taxon>
        <taxon>malvids</taxon>
        <taxon>Brassicales</taxon>
        <taxon>Brassicaceae</taxon>
        <taxon>Brassiceae</taxon>
        <taxon>Brassica</taxon>
    </lineage>
</organism>
<dbReference type="InterPro" id="IPR008417">
    <property type="entry name" value="BAP29/BAP31"/>
</dbReference>
<keyword evidence="4" id="KW-1185">Reference proteome</keyword>
<proteinExistence type="inferred from homology"/>
<sequence length="153" mass="17844">MQTSGGLDCFRDGVFLFLGLMIDRLHHYMRELRTRRKTMEVLKKEGSVLEGEKARASDKVKSLKQEIASLQERQKQLLSEIEAKSKEIRTEKTSGIARQKQSSYIYISDAIRLGSYFLPYAYYTVAARVTQNHLHSKCLHTQDMIRHTAFMYY</sequence>
<dbReference type="Proteomes" id="UP000886595">
    <property type="component" value="Unassembled WGS sequence"/>
</dbReference>
<dbReference type="GO" id="GO:0005789">
    <property type="term" value="C:endoplasmic reticulum membrane"/>
    <property type="evidence" value="ECO:0007669"/>
    <property type="project" value="UniProtKB-SubCell"/>
</dbReference>
<accession>A0A8X7S6Q8</accession>
<protein>
    <recommendedName>
        <fullName evidence="1">Endoplasmic reticulum transmembrane protein</fullName>
    </recommendedName>
</protein>
<dbReference type="AlphaFoldDB" id="A0A8X7S6Q8"/>
<comment type="function">
    <text evidence="1">May play a role in anterograde transport of membrane proteins from the endoplasmic reticulum to the Golgi.</text>
</comment>
<comment type="subcellular location">
    <subcellularLocation>
        <location evidence="1">Endoplasmic reticulum membrane</location>
        <topology evidence="1">Multi-pass membrane protein</topology>
    </subcellularLocation>
</comment>
<name>A0A8X7S6Q8_BRACI</name>
<dbReference type="GO" id="GO:0006888">
    <property type="term" value="P:endoplasmic reticulum to Golgi vesicle-mediated transport"/>
    <property type="evidence" value="ECO:0007669"/>
    <property type="project" value="UniProtKB-UniRule"/>
</dbReference>
<gene>
    <name evidence="3" type="ORF">Bca52824_037422</name>
</gene>
<dbReference type="OrthoDB" id="435607at2759"/>
<reference evidence="3 4" key="1">
    <citation type="submission" date="2020-02" db="EMBL/GenBank/DDBJ databases">
        <authorList>
            <person name="Ma Q."/>
            <person name="Huang Y."/>
            <person name="Song X."/>
            <person name="Pei D."/>
        </authorList>
    </citation>
    <scope>NUCLEOTIDE SEQUENCE [LARGE SCALE GENOMIC DNA]</scope>
    <source>
        <strain evidence="3">Sxm20200214</strain>
        <tissue evidence="3">Leaf</tissue>
    </source>
</reference>
<keyword evidence="1" id="KW-0813">Transport</keyword>
<evidence type="ECO:0000256" key="1">
    <source>
        <dbReference type="RuleBase" id="RU367026"/>
    </source>
</evidence>
<evidence type="ECO:0000313" key="3">
    <source>
        <dbReference type="EMBL" id="KAG2300950.1"/>
    </source>
</evidence>
<keyword evidence="1" id="KW-0653">Protein transport</keyword>
<dbReference type="PANTHER" id="PTHR12701">
    <property type="entry name" value="BCR-ASSOCIATED PROTEIN, BAP"/>
    <property type="match status" value="1"/>
</dbReference>
<keyword evidence="1" id="KW-0931">ER-Golgi transport</keyword>
<feature type="coiled-coil region" evidence="2">
    <location>
        <begin position="53"/>
        <end position="87"/>
    </location>
</feature>
<keyword evidence="1" id="KW-0256">Endoplasmic reticulum</keyword>